<sequence length="133" mass="15325">MNVNLIQLQSHGDERGALVSLEQSLNIPFQIKRVYYVFNTKESVTRGFHAHKELKQLAIAVKGSCRFLLDDGKEKVDVLLDNPAQGLMIDSFIWREMTDFSEDCVLLVLADAYYDENDYIRDYDKFLGLISDE</sequence>
<evidence type="ECO:0000259" key="1">
    <source>
        <dbReference type="Pfam" id="PF05523"/>
    </source>
</evidence>
<dbReference type="InterPro" id="IPR011051">
    <property type="entry name" value="RmlC_Cupin_sf"/>
</dbReference>
<feature type="domain" description="Sugar 3,4-ketoisomerase QdtA cupin" evidence="1">
    <location>
        <begin position="1"/>
        <end position="128"/>
    </location>
</feature>
<organism evidence="2 3">
    <name type="scientific">Echinimonas agarilytica</name>
    <dbReference type="NCBI Taxonomy" id="1215918"/>
    <lineage>
        <taxon>Bacteria</taxon>
        <taxon>Pseudomonadati</taxon>
        <taxon>Pseudomonadota</taxon>
        <taxon>Gammaproteobacteria</taxon>
        <taxon>Alteromonadales</taxon>
        <taxon>Echinimonadaceae</taxon>
        <taxon>Echinimonas</taxon>
    </lineage>
</organism>
<reference evidence="2 3" key="1">
    <citation type="journal article" date="2013" name="Antonie Van Leeuwenhoek">
        <title>Echinimonas agarilytica gen. nov., sp. nov., a new gammaproteobacterium isolated from the sea urchin Strongylocentrotus intermedius.</title>
        <authorList>
            <person name="Nedashkovskaya O.I."/>
            <person name="Stenkova A.M."/>
            <person name="Zhukova N.V."/>
            <person name="Van Trappen S."/>
            <person name="Lee J.S."/>
            <person name="Kim S.B."/>
        </authorList>
    </citation>
    <scope>NUCLEOTIDE SEQUENCE [LARGE SCALE GENOMIC DNA]</scope>
    <source>
        <strain evidence="2 3">KMM 6351</strain>
    </source>
</reference>
<proteinExistence type="predicted"/>
<gene>
    <name evidence="2" type="ORF">NAF29_10670</name>
</gene>
<dbReference type="Pfam" id="PF05523">
    <property type="entry name" value="FdtA"/>
    <property type="match status" value="1"/>
</dbReference>
<dbReference type="CDD" id="cd20292">
    <property type="entry name" value="cupin_QdtA-like"/>
    <property type="match status" value="1"/>
</dbReference>
<dbReference type="InterPro" id="IPR014710">
    <property type="entry name" value="RmlC-like_jellyroll"/>
</dbReference>
<name>A0AA41W6Y1_9GAMM</name>
<evidence type="ECO:0000313" key="2">
    <source>
        <dbReference type="EMBL" id="MCM2680127.1"/>
    </source>
</evidence>
<evidence type="ECO:0000313" key="3">
    <source>
        <dbReference type="Proteomes" id="UP001165393"/>
    </source>
</evidence>
<keyword evidence="3" id="KW-1185">Reference proteome</keyword>
<dbReference type="AlphaFoldDB" id="A0AA41W6Y1"/>
<comment type="caution">
    <text evidence="2">The sequence shown here is derived from an EMBL/GenBank/DDBJ whole genome shotgun (WGS) entry which is preliminary data.</text>
</comment>
<dbReference type="SUPFAM" id="SSF51182">
    <property type="entry name" value="RmlC-like cupins"/>
    <property type="match status" value="1"/>
</dbReference>
<dbReference type="InterPro" id="IPR008894">
    <property type="entry name" value="QdtA_cupin_dom"/>
</dbReference>
<dbReference type="Proteomes" id="UP001165393">
    <property type="component" value="Unassembled WGS sequence"/>
</dbReference>
<dbReference type="EMBL" id="JAMQGP010000004">
    <property type="protein sequence ID" value="MCM2680127.1"/>
    <property type="molecule type" value="Genomic_DNA"/>
</dbReference>
<dbReference type="Gene3D" id="2.60.120.10">
    <property type="entry name" value="Jelly Rolls"/>
    <property type="match status" value="1"/>
</dbReference>
<dbReference type="RefSeq" id="WP_251261551.1">
    <property type="nucleotide sequence ID" value="NZ_JAMQGP010000004.1"/>
</dbReference>
<protein>
    <submittedName>
        <fullName evidence="2">FdtA/QdtA family cupin domain-containing protein</fullName>
    </submittedName>
</protein>
<accession>A0AA41W6Y1</accession>